<reference evidence="3 4" key="1">
    <citation type="submission" date="2021-08" db="EMBL/GenBank/DDBJ databases">
        <title>Comparative Genomics Analysis of the Genus Qipengyuania Reveals Extensive Genetic Diversity and Metabolic Versatility, Including the Description of Fifteen Novel Species.</title>
        <authorList>
            <person name="Liu Y."/>
        </authorList>
    </citation>
    <scope>NUCLEOTIDE SEQUENCE [LARGE SCALE GENOMIC DNA]</scope>
    <source>
        <strain evidence="3 4">GH25</strain>
    </source>
</reference>
<evidence type="ECO:0000256" key="1">
    <source>
        <dbReference type="SAM" id="SignalP"/>
    </source>
</evidence>
<dbReference type="RefSeq" id="WP_221598951.1">
    <property type="nucleotide sequence ID" value="NZ_JAIGNQ010000005.1"/>
</dbReference>
<evidence type="ECO:0000313" key="4">
    <source>
        <dbReference type="Proteomes" id="UP000776651"/>
    </source>
</evidence>
<protein>
    <recommendedName>
        <fullName evidence="2">DUF6438 domain-containing protein</fullName>
    </recommendedName>
</protein>
<name>A0ABS7JKE4_9SPHN</name>
<organism evidence="3 4">
    <name type="scientific">Qipengyuania pacifica</name>
    <dbReference type="NCBI Taxonomy" id="2860199"/>
    <lineage>
        <taxon>Bacteria</taxon>
        <taxon>Pseudomonadati</taxon>
        <taxon>Pseudomonadota</taxon>
        <taxon>Alphaproteobacteria</taxon>
        <taxon>Sphingomonadales</taxon>
        <taxon>Erythrobacteraceae</taxon>
        <taxon>Qipengyuania</taxon>
    </lineage>
</organism>
<keyword evidence="4" id="KW-1185">Reference proteome</keyword>
<accession>A0ABS7JKE4</accession>
<dbReference type="PROSITE" id="PS51257">
    <property type="entry name" value="PROKAR_LIPOPROTEIN"/>
    <property type="match status" value="1"/>
</dbReference>
<dbReference type="InterPro" id="IPR045497">
    <property type="entry name" value="DUF6438"/>
</dbReference>
<keyword evidence="1" id="KW-0732">Signal</keyword>
<comment type="caution">
    <text evidence="3">The sequence shown here is derived from an EMBL/GenBank/DDBJ whole genome shotgun (WGS) entry which is preliminary data.</text>
</comment>
<evidence type="ECO:0000313" key="3">
    <source>
        <dbReference type="EMBL" id="MBX7489850.1"/>
    </source>
</evidence>
<gene>
    <name evidence="3" type="ORF">K3177_15185</name>
</gene>
<dbReference type="Pfam" id="PF20033">
    <property type="entry name" value="DUF6438"/>
    <property type="match status" value="1"/>
</dbReference>
<feature type="domain" description="DUF6438" evidence="2">
    <location>
        <begin position="36"/>
        <end position="150"/>
    </location>
</feature>
<feature type="chain" id="PRO_5046938058" description="DUF6438 domain-containing protein" evidence="1">
    <location>
        <begin position="24"/>
        <end position="172"/>
    </location>
</feature>
<sequence length="172" mass="18454">MRFDLRLIAPVFVLTALAGCATAQQQHGPEANQDLSIRIEQGPCFGFCPVYDVTVDGTGKLVFNGKRHTRILGVRTAIINPDTVAKLETELAGVQPKTPGRSETPCDAVPTDTSLLVITWNRPNTDPTILASRIGCDGPAGKQVLKSIDKALKIVGVKDWAQQKTRPGAPRG</sequence>
<evidence type="ECO:0000259" key="2">
    <source>
        <dbReference type="Pfam" id="PF20033"/>
    </source>
</evidence>
<feature type="signal peptide" evidence="1">
    <location>
        <begin position="1"/>
        <end position="23"/>
    </location>
</feature>
<dbReference type="Proteomes" id="UP000776651">
    <property type="component" value="Unassembled WGS sequence"/>
</dbReference>
<proteinExistence type="predicted"/>
<dbReference type="EMBL" id="JAIGNQ010000005">
    <property type="protein sequence ID" value="MBX7489850.1"/>
    <property type="molecule type" value="Genomic_DNA"/>
</dbReference>